<dbReference type="Gene3D" id="2.60.120.1560">
    <property type="match status" value="1"/>
</dbReference>
<feature type="signal peptide" evidence="1">
    <location>
        <begin position="1"/>
        <end position="17"/>
    </location>
</feature>
<sequence length="115" mass="12204">MLCYILCLLLYVQSCFAATIGSALACNYGSGVSSDSGFVAKFYTYISADYTDYVQSSFLASGYTNNGYITSATGVTSPQFSFSVLPGVIATSQLYGVDVTISNITIAYSGYFKGK</sequence>
<gene>
    <name evidence="2" type="ORF">BRENAR_LOCUS2914</name>
</gene>
<feature type="chain" id="PRO_5019095778" evidence="1">
    <location>
        <begin position="18"/>
        <end position="115"/>
    </location>
</feature>
<keyword evidence="1" id="KW-0732">Signal</keyword>
<reference evidence="2 3" key="1">
    <citation type="submission" date="2018-12" db="EMBL/GenBank/DDBJ databases">
        <authorList>
            <person name="Tiukova I."/>
            <person name="Dainat J."/>
        </authorList>
    </citation>
    <scope>NUCLEOTIDE SEQUENCE [LARGE SCALE GENOMIC DNA]</scope>
</reference>
<dbReference type="EMBL" id="CAACVR010000019">
    <property type="protein sequence ID" value="VEU22182.1"/>
    <property type="molecule type" value="Genomic_DNA"/>
</dbReference>
<proteinExistence type="predicted"/>
<dbReference type="OrthoDB" id="4070698at2759"/>
<dbReference type="InParanoid" id="A0A448YML5"/>
<accession>A0A448YML5</accession>
<keyword evidence="3" id="KW-1185">Reference proteome</keyword>
<evidence type="ECO:0000313" key="3">
    <source>
        <dbReference type="Proteomes" id="UP000290900"/>
    </source>
</evidence>
<name>A0A448YML5_BRENA</name>
<protein>
    <submittedName>
        <fullName evidence="2">DEKNAAC103171</fullName>
    </submittedName>
</protein>
<evidence type="ECO:0000256" key="1">
    <source>
        <dbReference type="SAM" id="SignalP"/>
    </source>
</evidence>
<dbReference type="AlphaFoldDB" id="A0A448YML5"/>
<dbReference type="Proteomes" id="UP000290900">
    <property type="component" value="Unassembled WGS sequence"/>
</dbReference>
<evidence type="ECO:0000313" key="2">
    <source>
        <dbReference type="EMBL" id="VEU22182.1"/>
    </source>
</evidence>
<organism evidence="2 3">
    <name type="scientific">Brettanomyces naardenensis</name>
    <name type="common">Yeast</name>
    <dbReference type="NCBI Taxonomy" id="13370"/>
    <lineage>
        <taxon>Eukaryota</taxon>
        <taxon>Fungi</taxon>
        <taxon>Dikarya</taxon>
        <taxon>Ascomycota</taxon>
        <taxon>Saccharomycotina</taxon>
        <taxon>Pichiomycetes</taxon>
        <taxon>Pichiales</taxon>
        <taxon>Pichiaceae</taxon>
        <taxon>Brettanomyces</taxon>
    </lineage>
</organism>